<accession>A0AAN7ZZ67</accession>
<dbReference type="Pfam" id="PF05347">
    <property type="entry name" value="Complex1_LYR"/>
    <property type="match status" value="1"/>
</dbReference>
<protein>
    <recommendedName>
        <fullName evidence="2">Complex 1 LYR protein domain-containing protein</fullName>
    </recommendedName>
</protein>
<evidence type="ECO:0000259" key="2">
    <source>
        <dbReference type="Pfam" id="PF05347"/>
    </source>
</evidence>
<dbReference type="AlphaFoldDB" id="A0AAN7ZZ67"/>
<dbReference type="PANTHER" id="PTHR13166">
    <property type="entry name" value="PROTEIN C6ORF149"/>
    <property type="match status" value="1"/>
</dbReference>
<comment type="similarity">
    <text evidence="1">Belongs to the complex I LYR family.</text>
</comment>
<sequence>MTSAVTSLTRPEILSLYRQIIKNSRKFTNYNFREYFLRRSRSEFKRNMHLNDPSQISDLFTKAKNELAVLKRQAIISQLYTFDKTVIEPLNKK</sequence>
<dbReference type="GO" id="GO:1990221">
    <property type="term" value="C:L-cysteine desulfurase complex"/>
    <property type="evidence" value="ECO:0007669"/>
    <property type="project" value="TreeGrafter"/>
</dbReference>
<keyword evidence="4" id="KW-1185">Reference proteome</keyword>
<name>A0AAN7ZZ67_9SACH</name>
<evidence type="ECO:0000256" key="1">
    <source>
        <dbReference type="ARBA" id="ARBA00009508"/>
    </source>
</evidence>
<feature type="domain" description="Complex 1 LYR protein" evidence="2">
    <location>
        <begin position="12"/>
        <end position="68"/>
    </location>
</feature>
<dbReference type="InterPro" id="IPR051522">
    <property type="entry name" value="ISC_assembly_LYR"/>
</dbReference>
<dbReference type="EMBL" id="JAWIZZ010000006">
    <property type="protein sequence ID" value="KAK5782341.1"/>
    <property type="molecule type" value="Genomic_DNA"/>
</dbReference>
<dbReference type="InterPro" id="IPR008011">
    <property type="entry name" value="Complex1_LYR_dom"/>
</dbReference>
<dbReference type="CDD" id="cd20264">
    <property type="entry name" value="Complex1_LYR_LYRM4"/>
    <property type="match status" value="1"/>
</dbReference>
<evidence type="ECO:0000313" key="4">
    <source>
        <dbReference type="Proteomes" id="UP001306508"/>
    </source>
</evidence>
<dbReference type="GO" id="GO:0005739">
    <property type="term" value="C:mitochondrion"/>
    <property type="evidence" value="ECO:0007669"/>
    <property type="project" value="TreeGrafter"/>
</dbReference>
<gene>
    <name evidence="3" type="ORF">RI543_000277</name>
</gene>
<dbReference type="Proteomes" id="UP001306508">
    <property type="component" value="Unassembled WGS sequence"/>
</dbReference>
<reference evidence="4" key="1">
    <citation type="submission" date="2023-07" db="EMBL/GenBank/DDBJ databases">
        <title>A draft genome of Kazachstania heterogenica Y-27499.</title>
        <authorList>
            <person name="Donic C."/>
            <person name="Kralova J.S."/>
            <person name="Fidel L."/>
            <person name="Ben-Dor S."/>
            <person name="Jung S."/>
        </authorList>
    </citation>
    <scope>NUCLEOTIDE SEQUENCE [LARGE SCALE GENOMIC DNA]</scope>
    <source>
        <strain evidence="4">Y27499</strain>
    </source>
</reference>
<dbReference type="InterPro" id="IPR045297">
    <property type="entry name" value="Complex1_LYR_LYRM4"/>
</dbReference>
<dbReference type="GO" id="GO:0016226">
    <property type="term" value="P:iron-sulfur cluster assembly"/>
    <property type="evidence" value="ECO:0007669"/>
    <property type="project" value="InterPro"/>
</dbReference>
<dbReference type="PANTHER" id="PTHR13166:SF7">
    <property type="entry name" value="LYR MOTIF-CONTAINING PROTEIN 4"/>
    <property type="match status" value="1"/>
</dbReference>
<organism evidence="3 4">
    <name type="scientific">Arxiozyma heterogenica</name>
    <dbReference type="NCBI Taxonomy" id="278026"/>
    <lineage>
        <taxon>Eukaryota</taxon>
        <taxon>Fungi</taxon>
        <taxon>Dikarya</taxon>
        <taxon>Ascomycota</taxon>
        <taxon>Saccharomycotina</taxon>
        <taxon>Saccharomycetes</taxon>
        <taxon>Saccharomycetales</taxon>
        <taxon>Saccharomycetaceae</taxon>
        <taxon>Arxiozyma</taxon>
    </lineage>
</organism>
<proteinExistence type="inferred from homology"/>
<evidence type="ECO:0000313" key="3">
    <source>
        <dbReference type="EMBL" id="KAK5782341.1"/>
    </source>
</evidence>
<comment type="caution">
    <text evidence="3">The sequence shown here is derived from an EMBL/GenBank/DDBJ whole genome shotgun (WGS) entry which is preliminary data.</text>
</comment>